<gene>
    <name evidence="2" type="ORF">OCK74_25085</name>
</gene>
<protein>
    <submittedName>
        <fullName evidence="2">DUF3098 domain-containing protein</fullName>
    </submittedName>
</protein>
<evidence type="ECO:0000313" key="2">
    <source>
        <dbReference type="EMBL" id="MCU7552418.1"/>
    </source>
</evidence>
<accession>A0A9X2XPX3</accession>
<dbReference type="RefSeq" id="WP_279299855.1">
    <property type="nucleotide sequence ID" value="NZ_JAOTIF010000033.1"/>
</dbReference>
<reference evidence="2" key="1">
    <citation type="submission" date="2022-09" db="EMBL/GenBank/DDBJ databases">
        <authorList>
            <person name="Yuan C."/>
            <person name="Ke Z."/>
        </authorList>
    </citation>
    <scope>NUCLEOTIDE SEQUENCE</scope>
    <source>
        <strain evidence="2">LB-8</strain>
    </source>
</reference>
<dbReference type="Pfam" id="PF11297">
    <property type="entry name" value="DUF3098"/>
    <property type="match status" value="1"/>
</dbReference>
<feature type="transmembrane region" description="Helical" evidence="1">
    <location>
        <begin position="60"/>
        <end position="79"/>
    </location>
</feature>
<feature type="transmembrane region" description="Helical" evidence="1">
    <location>
        <begin position="21"/>
        <end position="40"/>
    </location>
</feature>
<dbReference type="Proteomes" id="UP001155483">
    <property type="component" value="Unassembled WGS sequence"/>
</dbReference>
<organism evidence="2 3">
    <name type="scientific">Paraflavisolibacter caeni</name>
    <dbReference type="NCBI Taxonomy" id="2982496"/>
    <lineage>
        <taxon>Bacteria</taxon>
        <taxon>Pseudomonadati</taxon>
        <taxon>Bacteroidota</taxon>
        <taxon>Chitinophagia</taxon>
        <taxon>Chitinophagales</taxon>
        <taxon>Chitinophagaceae</taxon>
        <taxon>Paraflavisolibacter</taxon>
    </lineage>
</organism>
<keyword evidence="1" id="KW-0472">Membrane</keyword>
<dbReference type="EMBL" id="JAOTIF010000033">
    <property type="protein sequence ID" value="MCU7552418.1"/>
    <property type="molecule type" value="Genomic_DNA"/>
</dbReference>
<evidence type="ECO:0000313" key="3">
    <source>
        <dbReference type="Proteomes" id="UP001155483"/>
    </source>
</evidence>
<dbReference type="InterPro" id="IPR021448">
    <property type="entry name" value="DUF3098"/>
</dbReference>
<evidence type="ECO:0000256" key="1">
    <source>
        <dbReference type="SAM" id="Phobius"/>
    </source>
</evidence>
<proteinExistence type="predicted"/>
<keyword evidence="1" id="KW-1133">Transmembrane helix</keyword>
<comment type="caution">
    <text evidence="2">The sequence shown here is derived from an EMBL/GenBank/DDBJ whole genome shotgun (WGS) entry which is preliminary data.</text>
</comment>
<sequence length="84" mass="9323">MKSTKTTTEKETNRLFDKSNYMWMLGGAAVMILGFLLMAGGRSEDPNVFNPGSVYSTVRITIAPILILAGLVIEIYAIFRHPKD</sequence>
<reference evidence="2" key="2">
    <citation type="submission" date="2023-04" db="EMBL/GenBank/DDBJ databases">
        <title>Paracnuella aquatica gen. nov., sp. nov., a member of the family Chitinophagaceae isolated from a hot spring.</title>
        <authorList>
            <person name="Wang C."/>
        </authorList>
    </citation>
    <scope>NUCLEOTIDE SEQUENCE</scope>
    <source>
        <strain evidence="2">LB-8</strain>
    </source>
</reference>
<name>A0A9X2XPX3_9BACT</name>
<dbReference type="AlphaFoldDB" id="A0A9X2XPX3"/>
<keyword evidence="3" id="KW-1185">Reference proteome</keyword>
<keyword evidence="1" id="KW-0812">Transmembrane</keyword>